<accession>C4FC89</accession>
<gene>
    <name evidence="1" type="ORF">COLINT_03709</name>
</gene>
<comment type="caution">
    <text evidence="1">The sequence shown here is derived from an EMBL/GenBank/DDBJ whole genome shotgun (WGS) entry which is preliminary data.</text>
</comment>
<dbReference type="HOGENOM" id="CLU_2842241_0_0_11"/>
<evidence type="ECO:0000313" key="1">
    <source>
        <dbReference type="EMBL" id="EEP43601.1"/>
    </source>
</evidence>
<reference evidence="1 2" key="1">
    <citation type="submission" date="2009-04" db="EMBL/GenBank/DDBJ databases">
        <authorList>
            <person name="Weinstock G."/>
            <person name="Sodergren E."/>
            <person name="Clifton S."/>
            <person name="Fulton L."/>
            <person name="Fulton B."/>
            <person name="Courtney L."/>
            <person name="Fronick C."/>
            <person name="Harrison M."/>
            <person name="Strong C."/>
            <person name="Farmer C."/>
            <person name="Delahaunty K."/>
            <person name="Markovic C."/>
            <person name="Hall O."/>
            <person name="Minx P."/>
            <person name="Tomlinson C."/>
            <person name="Mitreva M."/>
            <person name="Nelson J."/>
            <person name="Hou S."/>
            <person name="Wollam A."/>
            <person name="Pepin K.H."/>
            <person name="Johnson M."/>
            <person name="Bhonagiri V."/>
            <person name="Nash W.E."/>
            <person name="Warren W."/>
            <person name="Chinwalla A."/>
            <person name="Mardis E.R."/>
            <person name="Wilson R.K."/>
        </authorList>
    </citation>
    <scope>NUCLEOTIDE SEQUENCE [LARGE SCALE GENOMIC DNA]</scope>
    <source>
        <strain evidence="1 2">DSM 13280</strain>
    </source>
</reference>
<evidence type="ECO:0000313" key="2">
    <source>
        <dbReference type="Proteomes" id="UP000003295"/>
    </source>
</evidence>
<organism evidence="1 2">
    <name type="scientific">Collinsella intestinalis DSM 13280</name>
    <dbReference type="NCBI Taxonomy" id="521003"/>
    <lineage>
        <taxon>Bacteria</taxon>
        <taxon>Bacillati</taxon>
        <taxon>Actinomycetota</taxon>
        <taxon>Coriobacteriia</taxon>
        <taxon>Coriobacteriales</taxon>
        <taxon>Coriobacteriaceae</taxon>
        <taxon>Collinsella</taxon>
    </lineage>
</organism>
<dbReference type="AlphaFoldDB" id="C4FC89"/>
<sequence length="65" mass="7080">MRWMSKSAWSPCLFAVVPSHGARIHRAGEGECSTAEADGPSPCRRVWDGWVPDARQASAVRLADV</sequence>
<dbReference type="Proteomes" id="UP000003295">
    <property type="component" value="Unassembled WGS sequence"/>
</dbReference>
<protein>
    <submittedName>
        <fullName evidence="1">Uncharacterized protein</fullName>
    </submittedName>
</protein>
<proteinExistence type="predicted"/>
<name>C4FC89_9ACTN</name>
<dbReference type="EMBL" id="ABXH02000051">
    <property type="protein sequence ID" value="EEP43601.1"/>
    <property type="molecule type" value="Genomic_DNA"/>
</dbReference>